<dbReference type="GO" id="GO:0016020">
    <property type="term" value="C:membrane"/>
    <property type="evidence" value="ECO:0007669"/>
    <property type="project" value="TreeGrafter"/>
</dbReference>
<name>A0A2K8N3K8_9BACL</name>
<proteinExistence type="predicted"/>
<evidence type="ECO:0000259" key="2">
    <source>
        <dbReference type="Pfam" id="PF00561"/>
    </source>
</evidence>
<accession>A0A2K8N3K8</accession>
<dbReference type="PANTHER" id="PTHR43798">
    <property type="entry name" value="MONOACYLGLYCEROL LIPASE"/>
    <property type="match status" value="1"/>
</dbReference>
<dbReference type="KEGG" id="kyr:CVV65_03130"/>
<evidence type="ECO:0000256" key="1">
    <source>
        <dbReference type="SAM" id="MobiDB-lite"/>
    </source>
</evidence>
<keyword evidence="4" id="KW-1185">Reference proteome</keyword>
<feature type="domain" description="AB hydrolase-1" evidence="2">
    <location>
        <begin position="40"/>
        <end position="137"/>
    </location>
</feature>
<dbReference type="InterPro" id="IPR029058">
    <property type="entry name" value="AB_hydrolase_fold"/>
</dbReference>
<dbReference type="InterPro" id="IPR000073">
    <property type="entry name" value="AB_hydrolase_1"/>
</dbReference>
<sequence length="267" mass="28849">MSSSDIYEEPKSQTRGVDSMENQAHLGGIDIAYTLEGSGPPMVFIHGMAGSRIVWNHVAPPLAADFETLVYDCRGHGESTHPASYTLDDHVADLAGLLDALEIERAHIVGHSMGSFIAQAFAIAHPEHCRSLVLISTRSAAGPERPGRLVSPRGGIPIKEFVGTKTPLMTVVGRMKGYPRPEPEILRVASRALAGFDLRDQLHRIQAPTLILQGDQDRITPLSSARETAAGIPGAKLEVLQGYGHFLHVECPDILVDRIRSFCLAAP</sequence>
<feature type="region of interest" description="Disordered" evidence="1">
    <location>
        <begin position="1"/>
        <end position="20"/>
    </location>
</feature>
<dbReference type="InterPro" id="IPR050266">
    <property type="entry name" value="AB_hydrolase_sf"/>
</dbReference>
<dbReference type="Gene3D" id="3.40.50.1820">
    <property type="entry name" value="alpha/beta hydrolase"/>
    <property type="match status" value="1"/>
</dbReference>
<feature type="domain" description="AB hydrolase-1" evidence="2">
    <location>
        <begin position="184"/>
        <end position="250"/>
    </location>
</feature>
<dbReference type="PANTHER" id="PTHR43798:SF33">
    <property type="entry name" value="HYDROLASE, PUTATIVE (AFU_ORTHOLOGUE AFUA_2G14860)-RELATED"/>
    <property type="match status" value="1"/>
</dbReference>
<dbReference type="EMBL" id="CP024955">
    <property type="protein sequence ID" value="ATY84068.1"/>
    <property type="molecule type" value="Genomic_DNA"/>
</dbReference>
<reference evidence="4" key="1">
    <citation type="submission" date="2017-11" db="EMBL/GenBank/DDBJ databases">
        <title>Complete Genome Sequence of Kyrpidia sp. Strain EA-1, a thermophilic, hydrogen-oxidizing Bacterium, isolated from the Azores.</title>
        <authorList>
            <person name="Reiner J.E."/>
            <person name="Lapp C.J."/>
            <person name="Bunk B."/>
            <person name="Gescher J."/>
        </authorList>
    </citation>
    <scope>NUCLEOTIDE SEQUENCE [LARGE SCALE GENOMIC DNA]</scope>
    <source>
        <strain evidence="4">EA-1</strain>
    </source>
</reference>
<dbReference type="Pfam" id="PF00561">
    <property type="entry name" value="Abhydrolase_1"/>
    <property type="match status" value="2"/>
</dbReference>
<gene>
    <name evidence="3" type="ORF">CVV65_03130</name>
</gene>
<protein>
    <recommendedName>
        <fullName evidence="2">AB hydrolase-1 domain-containing protein</fullName>
    </recommendedName>
</protein>
<dbReference type="AlphaFoldDB" id="A0A2K8N3K8"/>
<evidence type="ECO:0000313" key="4">
    <source>
        <dbReference type="Proteomes" id="UP000231932"/>
    </source>
</evidence>
<dbReference type="SUPFAM" id="SSF53474">
    <property type="entry name" value="alpha/beta-Hydrolases"/>
    <property type="match status" value="1"/>
</dbReference>
<organism evidence="3 4">
    <name type="scientific">Kyrpidia spormannii</name>
    <dbReference type="NCBI Taxonomy" id="2055160"/>
    <lineage>
        <taxon>Bacteria</taxon>
        <taxon>Bacillati</taxon>
        <taxon>Bacillota</taxon>
        <taxon>Bacilli</taxon>
        <taxon>Bacillales</taxon>
        <taxon>Alicyclobacillaceae</taxon>
        <taxon>Kyrpidia</taxon>
    </lineage>
</organism>
<dbReference type="Proteomes" id="UP000231932">
    <property type="component" value="Chromosome"/>
</dbReference>
<dbReference type="PRINTS" id="PR00111">
    <property type="entry name" value="ABHYDROLASE"/>
</dbReference>
<evidence type="ECO:0000313" key="3">
    <source>
        <dbReference type="EMBL" id="ATY84068.1"/>
    </source>
</evidence>